<dbReference type="AlphaFoldDB" id="A0A3K8YAN8"/>
<dbReference type="InterPro" id="IPR036397">
    <property type="entry name" value="RNaseH_sf"/>
</dbReference>
<dbReference type="Gene3D" id="1.10.10.10">
    <property type="entry name" value="Winged helix-like DNA-binding domain superfamily/Winged helix DNA-binding domain"/>
    <property type="match status" value="2"/>
</dbReference>
<reference evidence="2" key="1">
    <citation type="submission" date="2018-11" db="EMBL/GenBank/DDBJ databases">
        <authorList>
            <consortium name="PulseNet: The National Subtyping Network for Foodborne Disease Surveillance"/>
            <person name="Tarr C.L."/>
            <person name="Trees E."/>
            <person name="Katz L.S."/>
            <person name="Carleton-Romer H.A."/>
            <person name="Stroika S."/>
            <person name="Kucerova Z."/>
            <person name="Roache K.F."/>
            <person name="Sabol A.L."/>
            <person name="Besser J."/>
            <person name="Gerner-Smidt P."/>
        </authorList>
    </citation>
    <scope>NUCLEOTIDE SEQUENCE [LARGE SCALE GENOMIC DNA]</scope>
    <source>
        <strain evidence="2">PNUSAS059688</strain>
    </source>
</reference>
<sequence>MSRRKYTFEERLQVVMHYFTTDEGYRLTSARFDVPRTQVRLWVAAYDAYGEEGLKSRDKGVSVDPEVRIEAVRAVLSGQISQTQAAAKFKVAGAASIGKWIKVFNEHGEDGLRSLRVGKKRAPHMIDDPVKAEAVLEYSKDKRIRELEKKVHFLELRVLYPKKAESLGSVREKVQVINELRQYYPLEHLLQIAQIPRSTFYYHLKGLKSPGKYDDIRSRIKEIYFDNRGRYGYRRITLALRREIGVINHKVVQRLMTSMALKATIKVKRYSSWRGECGEIAENILKRNFKATRPNEKWVTDVTEFAVNGRKLYLSPIIDLFNNEVISYSISERPAMSMIDEMLLKAFARLDDDSRPVLHSDQGWQYRHRWYQYQLKSSGILQSMSRKGNCLDNACAECFFGALKSECFYTSEFNDIDELKVVLEDYIRYYNTRRISIKLKGLSPVEYRLKAYPLRI</sequence>
<dbReference type="InterPro" id="IPR012337">
    <property type="entry name" value="RNaseH-like_sf"/>
</dbReference>
<dbReference type="InterPro" id="IPR036388">
    <property type="entry name" value="WH-like_DNA-bd_sf"/>
</dbReference>
<dbReference type="Pfam" id="PF13333">
    <property type="entry name" value="rve_2"/>
    <property type="match status" value="1"/>
</dbReference>
<dbReference type="InterPro" id="IPR001584">
    <property type="entry name" value="Integrase_cat-core"/>
</dbReference>
<accession>A0A3K8YAN8</accession>
<feature type="domain" description="Integrase catalytic" evidence="1">
    <location>
        <begin position="290"/>
        <end position="452"/>
    </location>
</feature>
<dbReference type="InterPro" id="IPR025948">
    <property type="entry name" value="HTH-like_dom"/>
</dbReference>
<dbReference type="PROSITE" id="PS50994">
    <property type="entry name" value="INTEGRASE"/>
    <property type="match status" value="1"/>
</dbReference>
<dbReference type="GO" id="GO:0015074">
    <property type="term" value="P:DNA integration"/>
    <property type="evidence" value="ECO:0007669"/>
    <property type="project" value="InterPro"/>
</dbReference>
<dbReference type="InterPro" id="IPR055247">
    <property type="entry name" value="InsJ-like_HTH"/>
</dbReference>
<dbReference type="PANTHER" id="PTHR46889:SF4">
    <property type="entry name" value="TRANSPOSASE INSO FOR INSERTION SEQUENCE ELEMENT IS911B-RELATED"/>
    <property type="match status" value="1"/>
</dbReference>
<dbReference type="Pfam" id="PF13276">
    <property type="entry name" value="HTH_21"/>
    <property type="match status" value="1"/>
</dbReference>
<comment type="caution">
    <text evidence="2">The sequence shown here is derived from an EMBL/GenBank/DDBJ whole genome shotgun (WGS) entry which is preliminary data.</text>
</comment>
<dbReference type="Proteomes" id="UP000885364">
    <property type="component" value="Unassembled WGS sequence"/>
</dbReference>
<dbReference type="NCBIfam" id="NF033516">
    <property type="entry name" value="transpos_IS3"/>
    <property type="match status" value="1"/>
</dbReference>
<dbReference type="EMBL" id="ROVY01000054">
    <property type="protein sequence ID" value="MHI23293.1"/>
    <property type="molecule type" value="Genomic_DNA"/>
</dbReference>
<name>A0A3K8YAN8_SALER</name>
<dbReference type="Pfam" id="PF13518">
    <property type="entry name" value="HTH_28"/>
    <property type="match status" value="2"/>
</dbReference>
<dbReference type="InterPro" id="IPR010921">
    <property type="entry name" value="Trp_repressor/repl_initiator"/>
</dbReference>
<organism evidence="2">
    <name type="scientific">Salmonella enterica</name>
    <name type="common">Salmonella choleraesuis</name>
    <dbReference type="NCBI Taxonomy" id="28901"/>
    <lineage>
        <taxon>Bacteria</taxon>
        <taxon>Pseudomonadati</taxon>
        <taxon>Pseudomonadota</taxon>
        <taxon>Gammaproteobacteria</taxon>
        <taxon>Enterobacterales</taxon>
        <taxon>Enterobacteriaceae</taxon>
        <taxon>Salmonella</taxon>
    </lineage>
</organism>
<protein>
    <submittedName>
        <fullName evidence="2">IS3 family transposase</fullName>
    </submittedName>
</protein>
<dbReference type="GO" id="GO:0043565">
    <property type="term" value="F:sequence-specific DNA binding"/>
    <property type="evidence" value="ECO:0007669"/>
    <property type="project" value="InterPro"/>
</dbReference>
<dbReference type="InterPro" id="IPR048020">
    <property type="entry name" value="Transpos_IS3"/>
</dbReference>
<dbReference type="PANTHER" id="PTHR46889">
    <property type="entry name" value="TRANSPOSASE INSF FOR INSERTION SEQUENCE IS3B-RELATED"/>
    <property type="match status" value="1"/>
</dbReference>
<dbReference type="SUPFAM" id="SSF53098">
    <property type="entry name" value="Ribonuclease H-like"/>
    <property type="match status" value="1"/>
</dbReference>
<evidence type="ECO:0000259" key="1">
    <source>
        <dbReference type="PROSITE" id="PS50994"/>
    </source>
</evidence>
<dbReference type="Pfam" id="PF00665">
    <property type="entry name" value="rve"/>
    <property type="match status" value="1"/>
</dbReference>
<dbReference type="SUPFAM" id="SSF48295">
    <property type="entry name" value="TrpR-like"/>
    <property type="match status" value="2"/>
</dbReference>
<gene>
    <name evidence="2" type="ORF">EEM47_15880</name>
</gene>
<evidence type="ECO:0000313" key="2">
    <source>
        <dbReference type="EMBL" id="MHI23293.1"/>
    </source>
</evidence>
<dbReference type="InterPro" id="IPR050900">
    <property type="entry name" value="Transposase_IS3/IS150/IS904"/>
</dbReference>
<dbReference type="Gene3D" id="3.30.420.10">
    <property type="entry name" value="Ribonuclease H-like superfamily/Ribonuclease H"/>
    <property type="match status" value="1"/>
</dbReference>
<proteinExistence type="predicted"/>